<dbReference type="PANTHER" id="PTHR36451">
    <property type="entry name" value="PAPS-DEPENDENT SULFOTRANSFERASE STF3"/>
    <property type="match status" value="1"/>
</dbReference>
<accession>A8M7A6</accession>
<protein>
    <recommendedName>
        <fullName evidence="2">Sulfotransferase family protein</fullName>
    </recommendedName>
</protein>
<dbReference type="SUPFAM" id="SSF52540">
    <property type="entry name" value="P-loop containing nucleoside triphosphate hydrolases"/>
    <property type="match status" value="1"/>
</dbReference>
<dbReference type="KEGG" id="saq:Sare_2953"/>
<dbReference type="PANTHER" id="PTHR36451:SF1">
    <property type="entry name" value="OMEGA-HYDROXY-BETA-DIHYDROMENAQUINONE-9 SULFOTRANSFERASE STF3"/>
    <property type="match status" value="1"/>
</dbReference>
<evidence type="ECO:0000313" key="1">
    <source>
        <dbReference type="EMBL" id="ABV98779.1"/>
    </source>
</evidence>
<dbReference type="eggNOG" id="COG4424">
    <property type="taxonomic scope" value="Bacteria"/>
</dbReference>
<reference evidence="1" key="1">
    <citation type="submission" date="2007-10" db="EMBL/GenBank/DDBJ databases">
        <title>Complete sequence of Salinispora arenicola CNS-205.</title>
        <authorList>
            <consortium name="US DOE Joint Genome Institute"/>
            <person name="Copeland A."/>
            <person name="Lucas S."/>
            <person name="Lapidus A."/>
            <person name="Barry K."/>
            <person name="Glavina del Rio T."/>
            <person name="Dalin E."/>
            <person name="Tice H."/>
            <person name="Pitluck S."/>
            <person name="Foster B."/>
            <person name="Schmutz J."/>
            <person name="Larimer F."/>
            <person name="Land M."/>
            <person name="Hauser L."/>
            <person name="Kyrpides N."/>
            <person name="Ivanova N."/>
            <person name="Jensen P.R."/>
            <person name="Moore B.S."/>
            <person name="Penn K."/>
            <person name="Jenkins C."/>
            <person name="Udwary D."/>
            <person name="Xiang L."/>
            <person name="Gontang E."/>
            <person name="Richardson P."/>
        </authorList>
    </citation>
    <scope>NUCLEOTIDE SEQUENCE [LARGE SCALE GENOMIC DNA]</scope>
    <source>
        <strain evidence="1">CNS-205</strain>
    </source>
</reference>
<dbReference type="STRING" id="391037.Sare_2953"/>
<dbReference type="EMBL" id="CP000850">
    <property type="protein sequence ID" value="ABV98779.1"/>
    <property type="molecule type" value="Genomic_DNA"/>
</dbReference>
<dbReference type="InterPro" id="IPR027417">
    <property type="entry name" value="P-loop_NTPase"/>
</dbReference>
<proteinExistence type="predicted"/>
<dbReference type="InterPro" id="IPR052736">
    <property type="entry name" value="Stf3_sulfotransferase"/>
</dbReference>
<dbReference type="OrthoDB" id="3337911at2"/>
<dbReference type="PATRIC" id="fig|391037.6.peg.2987"/>
<gene>
    <name evidence="1" type="ordered locus">Sare_2953</name>
</gene>
<dbReference type="Pfam" id="PF13469">
    <property type="entry name" value="Sulfotransfer_3"/>
    <property type="match status" value="1"/>
</dbReference>
<evidence type="ECO:0008006" key="2">
    <source>
        <dbReference type="Google" id="ProtNLM"/>
    </source>
</evidence>
<dbReference type="AlphaFoldDB" id="A8M7A6"/>
<dbReference type="HOGENOM" id="CLU_053496_0_0_11"/>
<organism evidence="1">
    <name type="scientific">Salinispora arenicola (strain CNS-205)</name>
    <dbReference type="NCBI Taxonomy" id="391037"/>
    <lineage>
        <taxon>Bacteria</taxon>
        <taxon>Bacillati</taxon>
        <taxon>Actinomycetota</taxon>
        <taxon>Actinomycetes</taxon>
        <taxon>Micromonosporales</taxon>
        <taxon>Micromonosporaceae</taxon>
        <taxon>Salinispora</taxon>
    </lineage>
</organism>
<sequence length="376" mass="41761">MNRAQLDLDDLERDARRRADAPDLPLRFLPALRQLVVSINAEARLTADGVRSARASLVQALRTQLHLAALHRPVPARGEPLASVTVITGLHRTGTTLLQSLLAAHPAVRAPQLWELLSPASRQDAQALIDSATRYVEEYHRAAPGFAAIHPLHARRPEECHRLIANSFQSEIFGMRYRTPGYLDWLARQDHAAVYAFHREQLAAIVARRPGRHVVLKCPFHLWHADDLAATYPQARVVRLHRDPVTTIGSVCSLTRTIRAARSAHVDLDEIGDFWLRRTTAAVGHLACRDAAAFAGLPVLDVRYPDLVADPVRIVRDVCAFVGLPYGADAERGTRRAVAANAHSGPGRHHYRLADYGLDERKVTRSFAGYRAAYQL</sequence>
<dbReference type="Gene3D" id="3.40.50.300">
    <property type="entry name" value="P-loop containing nucleotide triphosphate hydrolases"/>
    <property type="match status" value="1"/>
</dbReference>
<name>A8M7A6_SALAI</name>